<sequence length="278" mass="29778">MHEAARTSPAISATRRQWIVRLREAAQGKPTFMFFPHAGGSPLSAGRLAAALPDSVGVMALQLPRQASGTEAGPPRRVADAVEGIVRALDALALDTSASPLQPLIFVGNSYGALLAFETAARLSTAALRPARLIVSGFRSPCLPPAETPLYRLPVKQLRAELVARFGMAGGDGVDWGCLGLEQALRADLEACDTYRYRHTTPLSLPIDVMHLRSDPSVSPEELLAWRTVTCAPARLVTCDGGHFFWASHSTDFARILLDAAALSSPISHEKVSVHAER</sequence>
<dbReference type="InterPro" id="IPR029058">
    <property type="entry name" value="AB_hydrolase_fold"/>
</dbReference>
<dbReference type="PANTHER" id="PTHR11487">
    <property type="entry name" value="THIOESTERASE"/>
    <property type="match status" value="1"/>
</dbReference>
<dbReference type="PANTHER" id="PTHR11487:SF0">
    <property type="entry name" value="S-ACYL FATTY ACID SYNTHASE THIOESTERASE, MEDIUM CHAIN"/>
    <property type="match status" value="1"/>
</dbReference>
<comment type="similarity">
    <text evidence="1">Belongs to the thioesterase family.</text>
</comment>
<reference evidence="3 4" key="1">
    <citation type="submission" date="2017-08" db="EMBL/GenBank/DDBJ databases">
        <authorList>
            <person name="Park S.-J."/>
            <person name="Kim H."/>
        </authorList>
    </citation>
    <scope>NUCLEOTIDE SEQUENCE [LARGE SCALE GENOMIC DNA]</scope>
    <source>
        <strain evidence="4">ye3</strain>
    </source>
</reference>
<keyword evidence="4" id="KW-1185">Reference proteome</keyword>
<organism evidence="3 4">
    <name type="scientific">Pollutimonas thiosulfatoxidans</name>
    <dbReference type="NCBI Taxonomy" id="2028345"/>
    <lineage>
        <taxon>Bacteria</taxon>
        <taxon>Pseudomonadati</taxon>
        <taxon>Pseudomonadota</taxon>
        <taxon>Betaproteobacteria</taxon>
        <taxon>Burkholderiales</taxon>
        <taxon>Alcaligenaceae</taxon>
        <taxon>Pollutimonas</taxon>
    </lineage>
</organism>
<dbReference type="AlphaFoldDB" id="A0A410GG83"/>
<dbReference type="Pfam" id="PF00975">
    <property type="entry name" value="Thioesterase"/>
    <property type="match status" value="1"/>
</dbReference>
<evidence type="ECO:0000259" key="2">
    <source>
        <dbReference type="Pfam" id="PF00975"/>
    </source>
</evidence>
<dbReference type="GO" id="GO:0008610">
    <property type="term" value="P:lipid biosynthetic process"/>
    <property type="evidence" value="ECO:0007669"/>
    <property type="project" value="TreeGrafter"/>
</dbReference>
<dbReference type="InterPro" id="IPR012223">
    <property type="entry name" value="TEII"/>
</dbReference>
<gene>
    <name evidence="3" type="ORF">CKA81_16530</name>
</gene>
<dbReference type="InterPro" id="IPR001031">
    <property type="entry name" value="Thioesterase"/>
</dbReference>
<protein>
    <recommendedName>
        <fullName evidence="2">Thioesterase domain-containing protein</fullName>
    </recommendedName>
</protein>
<dbReference type="Gene3D" id="3.40.50.1820">
    <property type="entry name" value="alpha/beta hydrolase"/>
    <property type="match status" value="1"/>
</dbReference>
<dbReference type="RefSeq" id="WP_128356280.1">
    <property type="nucleotide sequence ID" value="NZ_CP022987.1"/>
</dbReference>
<dbReference type="KEGG" id="pus:CKA81_16530"/>
<feature type="domain" description="Thioesterase" evidence="2">
    <location>
        <begin position="33"/>
        <end position="257"/>
    </location>
</feature>
<name>A0A410GG83_9BURK</name>
<evidence type="ECO:0000313" key="3">
    <source>
        <dbReference type="EMBL" id="QAA95288.1"/>
    </source>
</evidence>
<dbReference type="Proteomes" id="UP000283474">
    <property type="component" value="Chromosome"/>
</dbReference>
<evidence type="ECO:0000256" key="1">
    <source>
        <dbReference type="ARBA" id="ARBA00007169"/>
    </source>
</evidence>
<accession>A0A410GG83</accession>
<dbReference type="OrthoDB" id="8480037at2"/>
<proteinExistence type="inferred from homology"/>
<dbReference type="EMBL" id="CP022987">
    <property type="protein sequence ID" value="QAA95288.1"/>
    <property type="molecule type" value="Genomic_DNA"/>
</dbReference>
<evidence type="ECO:0000313" key="4">
    <source>
        <dbReference type="Proteomes" id="UP000283474"/>
    </source>
</evidence>
<dbReference type="SUPFAM" id="SSF53474">
    <property type="entry name" value="alpha/beta-Hydrolases"/>
    <property type="match status" value="1"/>
</dbReference>